<dbReference type="Proteomes" id="UP000092665">
    <property type="component" value="Unassembled WGS sequence"/>
</dbReference>
<evidence type="ECO:0000313" key="1">
    <source>
        <dbReference type="EMBL" id="OCA55135.1"/>
    </source>
</evidence>
<dbReference type="InterPro" id="IPR010265">
    <property type="entry name" value="Phage_lambda_TipM"/>
</dbReference>
<dbReference type="EMBL" id="LOIC01000044">
    <property type="protein sequence ID" value="OCA55135.1"/>
    <property type="molecule type" value="Genomic_DNA"/>
</dbReference>
<dbReference type="PATRIC" id="fig|29488.15.peg.1915"/>
<comment type="caution">
    <text evidence="1">The sequence shown here is derived from an EMBL/GenBank/DDBJ whole genome shotgun (WGS) entry which is preliminary data.</text>
</comment>
<protein>
    <submittedName>
        <fullName evidence="1">Phage minor tail protein</fullName>
    </submittedName>
</protein>
<organism evidence="1 2">
    <name type="scientific">Photorhabdus namnaonensis</name>
    <dbReference type="NCBI Taxonomy" id="1851568"/>
    <lineage>
        <taxon>Bacteria</taxon>
        <taxon>Pseudomonadati</taxon>
        <taxon>Pseudomonadota</taxon>
        <taxon>Gammaproteobacteria</taxon>
        <taxon>Enterobacterales</taxon>
        <taxon>Morganellaceae</taxon>
        <taxon>Photorhabdus</taxon>
    </lineage>
</organism>
<reference evidence="2" key="1">
    <citation type="submission" date="2015-11" db="EMBL/GenBank/DDBJ databases">
        <authorList>
            <person name="Tobias N.J."/>
            <person name="Mishra B."/>
            <person name="Gupta D.K."/>
            <person name="Thines M."/>
            <person name="Stinear T.P."/>
            <person name="Bode H.B."/>
        </authorList>
    </citation>
    <scope>NUCLEOTIDE SEQUENCE [LARGE SCALE GENOMIC DNA]</scope>
    <source>
        <strain evidence="2">PB45.5</strain>
    </source>
</reference>
<name>A0A1B8YJ83_9GAMM</name>
<dbReference type="AlphaFoldDB" id="A0A1B8YJ83"/>
<sequence length="111" mass="12390">MLETFTWSPRIQAAADVNFRVRKAQFGDGYAQVAGDGIHPKSQKWELSFVGNEAYIRAIVDFIDRHGGYKSFQWSPSLDDVGLYRCDAYKTTALGGGNYSLSASFTQAYHP</sequence>
<gene>
    <name evidence="1" type="ORF">Phpb_01753</name>
</gene>
<dbReference type="Pfam" id="PF05939">
    <property type="entry name" value="Phage_min_tail"/>
    <property type="match status" value="1"/>
</dbReference>
<evidence type="ECO:0000313" key="2">
    <source>
        <dbReference type="Proteomes" id="UP000092665"/>
    </source>
</evidence>
<keyword evidence="2" id="KW-1185">Reference proteome</keyword>
<proteinExistence type="predicted"/>
<accession>A0A1B8YJ83</accession>
<dbReference type="RefSeq" id="WP_065389990.1">
    <property type="nucleotide sequence ID" value="NZ_CAWMQN010000044.1"/>
</dbReference>